<dbReference type="OrthoDB" id="1652385at2759"/>
<feature type="compositionally biased region" description="Basic and acidic residues" evidence="2">
    <location>
        <begin position="151"/>
        <end position="161"/>
    </location>
</feature>
<evidence type="ECO:0000313" key="5">
    <source>
        <dbReference type="EMBL" id="PWA42467.1"/>
    </source>
</evidence>
<evidence type="ECO:0000256" key="3">
    <source>
        <dbReference type="SAM" id="Phobius"/>
    </source>
</evidence>
<dbReference type="PROSITE" id="PS50088">
    <property type="entry name" value="ANK_REPEAT"/>
    <property type="match status" value="1"/>
</dbReference>
<dbReference type="SUPFAM" id="SSF48403">
    <property type="entry name" value="Ankyrin repeat"/>
    <property type="match status" value="1"/>
</dbReference>
<feature type="transmembrane region" description="Helical" evidence="3">
    <location>
        <begin position="817"/>
        <end position="843"/>
    </location>
</feature>
<dbReference type="STRING" id="35608.A0A2U1L0C5"/>
<keyword evidence="3" id="KW-0812">Transmembrane</keyword>
<feature type="domain" description="PGG" evidence="4">
    <location>
        <begin position="729"/>
        <end position="842"/>
    </location>
</feature>
<proteinExistence type="predicted"/>
<dbReference type="Pfam" id="PF12796">
    <property type="entry name" value="Ank_2"/>
    <property type="match status" value="1"/>
</dbReference>
<evidence type="ECO:0000256" key="2">
    <source>
        <dbReference type="SAM" id="MobiDB-lite"/>
    </source>
</evidence>
<feature type="transmembrane region" description="Helical" evidence="3">
    <location>
        <begin position="777"/>
        <end position="805"/>
    </location>
</feature>
<reference evidence="5 6" key="1">
    <citation type="journal article" date="2018" name="Mol. Plant">
        <title>The genome of Artemisia annua provides insight into the evolution of Asteraceae family and artemisinin biosynthesis.</title>
        <authorList>
            <person name="Shen Q."/>
            <person name="Zhang L."/>
            <person name="Liao Z."/>
            <person name="Wang S."/>
            <person name="Yan T."/>
            <person name="Shi P."/>
            <person name="Liu M."/>
            <person name="Fu X."/>
            <person name="Pan Q."/>
            <person name="Wang Y."/>
            <person name="Lv Z."/>
            <person name="Lu X."/>
            <person name="Zhang F."/>
            <person name="Jiang W."/>
            <person name="Ma Y."/>
            <person name="Chen M."/>
            <person name="Hao X."/>
            <person name="Li L."/>
            <person name="Tang Y."/>
            <person name="Lv G."/>
            <person name="Zhou Y."/>
            <person name="Sun X."/>
            <person name="Brodelius P.E."/>
            <person name="Rose J.K.C."/>
            <person name="Tang K."/>
        </authorList>
    </citation>
    <scope>NUCLEOTIDE SEQUENCE [LARGE SCALE GENOMIC DNA]</scope>
    <source>
        <strain evidence="6">cv. Huhao1</strain>
        <tissue evidence="5">Leaf</tissue>
    </source>
</reference>
<accession>A0A2U1L0C5</accession>
<dbReference type="Pfam" id="PF13962">
    <property type="entry name" value="PGG"/>
    <property type="match status" value="1"/>
</dbReference>
<keyword evidence="1" id="KW-0040">ANK repeat</keyword>
<feature type="compositionally biased region" description="Polar residues" evidence="2">
    <location>
        <begin position="162"/>
        <end position="171"/>
    </location>
</feature>
<feature type="region of interest" description="Disordered" evidence="2">
    <location>
        <begin position="140"/>
        <end position="196"/>
    </location>
</feature>
<gene>
    <name evidence="5" type="ORF">CTI12_AA544400</name>
</gene>
<comment type="caution">
    <text evidence="5">The sequence shown here is derived from an EMBL/GenBank/DDBJ whole genome shotgun (WGS) entry which is preliminary data.</text>
</comment>
<dbReference type="InterPro" id="IPR036770">
    <property type="entry name" value="Ankyrin_rpt-contain_sf"/>
</dbReference>
<dbReference type="EMBL" id="PKPP01012378">
    <property type="protein sequence ID" value="PWA42467.1"/>
    <property type="molecule type" value="Genomic_DNA"/>
</dbReference>
<protein>
    <submittedName>
        <fullName evidence="5">Ankyrin repeat-containing domain, PGG domain protein</fullName>
    </submittedName>
</protein>
<dbReference type="SMART" id="SM00248">
    <property type="entry name" value="ANK"/>
    <property type="match status" value="4"/>
</dbReference>
<dbReference type="PANTHER" id="PTHR24177:SF474">
    <property type="entry name" value="ANKYRIN REPEAT-CONTAINING DOMAIN, PGG DOMAIN, ANKYRIN REPEAT-CONTAINING DOMAIN SUPERFAMILY"/>
    <property type="match status" value="1"/>
</dbReference>
<dbReference type="PANTHER" id="PTHR24177">
    <property type="entry name" value="CASKIN"/>
    <property type="match status" value="1"/>
</dbReference>
<feature type="transmembrane region" description="Helical" evidence="3">
    <location>
        <begin position="850"/>
        <end position="873"/>
    </location>
</feature>
<keyword evidence="3" id="KW-0472">Membrane</keyword>
<feature type="transmembrane region" description="Helical" evidence="3">
    <location>
        <begin position="738"/>
        <end position="756"/>
    </location>
</feature>
<dbReference type="InterPro" id="IPR002110">
    <property type="entry name" value="Ankyrin_rpt"/>
</dbReference>
<evidence type="ECO:0000313" key="6">
    <source>
        <dbReference type="Proteomes" id="UP000245207"/>
    </source>
</evidence>
<feature type="transmembrane region" description="Helical" evidence="3">
    <location>
        <begin position="425"/>
        <end position="452"/>
    </location>
</feature>
<organism evidence="5 6">
    <name type="scientific">Artemisia annua</name>
    <name type="common">Sweet wormwood</name>
    <dbReference type="NCBI Taxonomy" id="35608"/>
    <lineage>
        <taxon>Eukaryota</taxon>
        <taxon>Viridiplantae</taxon>
        <taxon>Streptophyta</taxon>
        <taxon>Embryophyta</taxon>
        <taxon>Tracheophyta</taxon>
        <taxon>Spermatophyta</taxon>
        <taxon>Magnoliopsida</taxon>
        <taxon>eudicotyledons</taxon>
        <taxon>Gunneridae</taxon>
        <taxon>Pentapetalae</taxon>
        <taxon>asterids</taxon>
        <taxon>campanulids</taxon>
        <taxon>Asterales</taxon>
        <taxon>Asteraceae</taxon>
        <taxon>Asteroideae</taxon>
        <taxon>Anthemideae</taxon>
        <taxon>Artemisiinae</taxon>
        <taxon>Artemisia</taxon>
    </lineage>
</organism>
<evidence type="ECO:0000256" key="1">
    <source>
        <dbReference type="PROSITE-ProRule" id="PRU00023"/>
    </source>
</evidence>
<dbReference type="Gene3D" id="1.25.40.20">
    <property type="entry name" value="Ankyrin repeat-containing domain"/>
    <property type="match status" value="2"/>
</dbReference>
<dbReference type="PROSITE" id="PS50297">
    <property type="entry name" value="ANK_REP_REGION"/>
    <property type="match status" value="1"/>
</dbReference>
<dbReference type="GO" id="GO:0016020">
    <property type="term" value="C:membrane"/>
    <property type="evidence" value="ECO:0007669"/>
    <property type="project" value="TreeGrafter"/>
</dbReference>
<feature type="compositionally biased region" description="Basic and acidic residues" evidence="2">
    <location>
        <begin position="176"/>
        <end position="194"/>
    </location>
</feature>
<dbReference type="InterPro" id="IPR026961">
    <property type="entry name" value="PGG_dom"/>
</dbReference>
<feature type="repeat" description="ANK" evidence="1">
    <location>
        <begin position="274"/>
        <end position="306"/>
    </location>
</feature>
<feature type="transmembrane region" description="Helical" evidence="3">
    <location>
        <begin position="464"/>
        <end position="480"/>
    </location>
</feature>
<keyword evidence="6" id="KW-1185">Reference proteome</keyword>
<evidence type="ECO:0000259" key="4">
    <source>
        <dbReference type="Pfam" id="PF13962"/>
    </source>
</evidence>
<keyword evidence="3" id="KW-1133">Transmembrane helix</keyword>
<dbReference type="Proteomes" id="UP000245207">
    <property type="component" value="Unassembled WGS sequence"/>
</dbReference>
<dbReference type="AlphaFoldDB" id="A0A2U1L0C5"/>
<sequence>MAASSSDPSTIVKRENPYPYPSLVYVPNFVTVKLNGVDNFGVWKTQVLCLLVSHGMMGFIDGKFVSPVQPDEGKKKFMMMMKKKKKDGDIEAWRRSDALVKGWMLGSLSEQTLSDVVNILNKNSSDFTAKQVWDELHTLYGAHPPQQPPAADKEEERKTREIQPTGQQNLITQSEKSTDEEKKKQETEEEENRKKAAAIAMVHQSLYEATLSQSFEEVDDILKRNKTLNVSTKITINGNTALHVAVGTTKNMEFIEKMLGLVEDKSELSEKNADGSTLLHVAAIVGNTKAAKMLVEKDSDLLSTKDNDDRVPLFRAHSNMHTDTYLYLLEEHHHNPDHDLEMGTDELMYNAITSQDYQSAIRLIDEYPNMHRGYVLMAIAQNFPRKLTIWETILHKFRRDPDENKTTIMKKILGSFTVIYEILPIIPYLLCFILSFAIYLGLHAVFIYGLVVFWKKNKGSKRRFLILIMIVGGCLAFGLLNCALRNIGKCVIPLVRRLRGKMHKFTSFIAKFPLDRMLCRRTLKRTSCTATSWFSMPSLTVFKKISPKTNIREMGAKMHNEAIELLKSTCIYIKESGDIKSYADYYNNAVLEATRENAYEVVETIVSYLPNAIWSTNEDGHNIIQYAVINRSEMVYNLLYQMSEHKNVYKTIVDTLGNNLLHLAARLAPPEKLNPISGAALKIQRELQWFKEVERFVCPLNTIQKNYLGETPQMLFTKQHKELVTEGENWMKTTAESYTITAALITTIMFAAAITVPGGSNQDTGIPVLSMKSAFTIFAIADAISLFTSVTSLLMFLSILTARFAEQDFLYKLPTKLIIGLITLFISTTAMIVAFGATLYLVFGKSHSWILAPIAILTCLPVSSFVFLQYPLIRDLLSSTYFHRIFGKKSDKLFY</sequence>
<name>A0A2U1L0C5_ARTAN</name>